<evidence type="ECO:0000256" key="1">
    <source>
        <dbReference type="SAM" id="Coils"/>
    </source>
</evidence>
<evidence type="ECO:0000313" key="3">
    <source>
        <dbReference type="Proteomes" id="UP000249218"/>
    </source>
</evidence>
<evidence type="ECO:0008006" key="4">
    <source>
        <dbReference type="Google" id="ProtNLM"/>
    </source>
</evidence>
<dbReference type="Gene3D" id="3.30.40.10">
    <property type="entry name" value="Zinc/RING finger domain, C3HC4 (zinc finger)"/>
    <property type="match status" value="1"/>
</dbReference>
<evidence type="ECO:0000313" key="2">
    <source>
        <dbReference type="EMBL" id="PZC78800.1"/>
    </source>
</evidence>
<organism evidence="2 3">
    <name type="scientific">Helicoverpa armigera</name>
    <name type="common">Cotton bollworm</name>
    <name type="synonym">Heliothis armigera</name>
    <dbReference type="NCBI Taxonomy" id="29058"/>
    <lineage>
        <taxon>Eukaryota</taxon>
        <taxon>Metazoa</taxon>
        <taxon>Ecdysozoa</taxon>
        <taxon>Arthropoda</taxon>
        <taxon>Hexapoda</taxon>
        <taxon>Insecta</taxon>
        <taxon>Pterygota</taxon>
        <taxon>Neoptera</taxon>
        <taxon>Endopterygota</taxon>
        <taxon>Lepidoptera</taxon>
        <taxon>Glossata</taxon>
        <taxon>Ditrysia</taxon>
        <taxon>Noctuoidea</taxon>
        <taxon>Noctuidae</taxon>
        <taxon>Heliothinae</taxon>
        <taxon>Helicoverpa</taxon>
    </lineage>
</organism>
<dbReference type="SUPFAM" id="SSF57903">
    <property type="entry name" value="FYVE/PHD zinc finger"/>
    <property type="match status" value="1"/>
</dbReference>
<protein>
    <recommendedName>
        <fullName evidence="4">PHD-type domain-containing protein</fullName>
    </recommendedName>
</protein>
<gene>
    <name evidence="2" type="primary">HaOG217126</name>
    <name evidence="2" type="ORF">B5X24_HaOG217126</name>
</gene>
<dbReference type="EMBL" id="KZ149895">
    <property type="protein sequence ID" value="PZC78800.1"/>
    <property type="molecule type" value="Genomic_DNA"/>
</dbReference>
<name>A0A2W1C110_HELAM</name>
<reference evidence="2 3" key="1">
    <citation type="journal article" date="2017" name="BMC Biol.">
        <title>Genomic innovations, transcriptional plasticity and gene loss underlying the evolution and divergence of two highly polyphagous and invasive Helicoverpa pest species.</title>
        <authorList>
            <person name="Pearce S.L."/>
            <person name="Clarke D.F."/>
            <person name="East P.D."/>
            <person name="Elfekih S."/>
            <person name="Gordon K.H."/>
            <person name="Jermiin L.S."/>
            <person name="McGaughran A."/>
            <person name="Oakeshott J.G."/>
            <person name="Papanikolaou A."/>
            <person name="Perera O.P."/>
            <person name="Rane R.V."/>
            <person name="Richards S."/>
            <person name="Tay W.T."/>
            <person name="Walsh T.K."/>
            <person name="Anderson A."/>
            <person name="Anderson C.J."/>
            <person name="Asgari S."/>
            <person name="Board P.G."/>
            <person name="Bretschneider A."/>
            <person name="Campbell P.M."/>
            <person name="Chertemps T."/>
            <person name="Christeller J.T."/>
            <person name="Coppin C.W."/>
            <person name="Downes S.J."/>
            <person name="Duan G."/>
            <person name="Farnsworth C.A."/>
            <person name="Good R.T."/>
            <person name="Han L.B."/>
            <person name="Han Y.C."/>
            <person name="Hatje K."/>
            <person name="Horne I."/>
            <person name="Huang Y.P."/>
            <person name="Hughes D.S."/>
            <person name="Jacquin-Joly E."/>
            <person name="James W."/>
            <person name="Jhangiani S."/>
            <person name="Kollmar M."/>
            <person name="Kuwar S.S."/>
            <person name="Li S."/>
            <person name="Liu N.Y."/>
            <person name="Maibeche M.T."/>
            <person name="Miller J.R."/>
            <person name="Montagne N."/>
            <person name="Perry T."/>
            <person name="Qu J."/>
            <person name="Song S.V."/>
            <person name="Sutton G.G."/>
            <person name="Vogel H."/>
            <person name="Walenz B.P."/>
            <person name="Xu W."/>
            <person name="Zhang H.J."/>
            <person name="Zou Z."/>
            <person name="Batterham P."/>
            <person name="Edwards O.R."/>
            <person name="Feyereisen R."/>
            <person name="Gibbs R.A."/>
            <person name="Heckel D.G."/>
            <person name="McGrath A."/>
            <person name="Robin C."/>
            <person name="Scherer S.E."/>
            <person name="Worley K.C."/>
            <person name="Wu Y.D."/>
        </authorList>
    </citation>
    <scope>NUCLEOTIDE SEQUENCE [LARGE SCALE GENOMIC DNA]</scope>
    <source>
        <strain evidence="2">Harm_GR_Male_#8</strain>
        <tissue evidence="2">Whole organism</tissue>
    </source>
</reference>
<dbReference type="CDD" id="cd15489">
    <property type="entry name" value="PHD_SF"/>
    <property type="match status" value="1"/>
</dbReference>
<accession>A0A2W1C110</accession>
<dbReference type="AlphaFoldDB" id="A0A2W1C110"/>
<feature type="coiled-coil region" evidence="1">
    <location>
        <begin position="163"/>
        <end position="222"/>
    </location>
</feature>
<keyword evidence="1" id="KW-0175">Coiled coil</keyword>
<dbReference type="InterPro" id="IPR011011">
    <property type="entry name" value="Znf_FYVE_PHD"/>
</dbReference>
<dbReference type="Proteomes" id="UP000249218">
    <property type="component" value="Unassembled WGS sequence"/>
</dbReference>
<dbReference type="InterPro" id="IPR013083">
    <property type="entry name" value="Znf_RING/FYVE/PHD"/>
</dbReference>
<keyword evidence="3" id="KW-1185">Reference proteome</keyword>
<sequence length="398" mass="46337">MALCAGCEQMILNNNNLRCTNCDKNYDLECANIPKIKYDQMNSQQKSHWECQECRCKKPKNNNTNTPARPQHDVSTTFNISPEANVTLRRKPSKQSHDDTIQSEEEISIIGDTIPSANNIESERNGLSLQTLSEMISLKLKENNISIVSEIKTIIQGEINKAVLNLREEFKTETNNLAKQNEQRKKEIENISVQIEQLKSKTETLKNELKALTNAKNAITTQQPTQQPSESNVKRIVLYGLTEIYRETEEDLHDRIRTIFWDILGVDVYDYIEETYRIGRYHKRNRPLVIELMSKKMAKYIVQNYQWFHNTGLYISEYLDEEARSERKILRDKMLVARNMGQNAVIRNNRLYIEGQLINLGNETTLGSTANRKSELHNNNTFQEVNDDRTFRKQRPTF</sequence>
<proteinExistence type="predicted"/>